<dbReference type="GO" id="GO:0016491">
    <property type="term" value="F:oxidoreductase activity"/>
    <property type="evidence" value="ECO:0007669"/>
    <property type="project" value="UniProtKB-KW"/>
</dbReference>
<keyword evidence="2" id="KW-1133">Transmembrane helix</keyword>
<reference evidence="3" key="1">
    <citation type="submission" date="2014-12" db="EMBL/GenBank/DDBJ databases">
        <title>Insight into the proteome of Arion vulgaris.</title>
        <authorList>
            <person name="Aradska J."/>
            <person name="Bulat T."/>
            <person name="Smidak R."/>
            <person name="Sarate P."/>
            <person name="Gangsoo J."/>
            <person name="Sialana F."/>
            <person name="Bilban M."/>
            <person name="Lubec G."/>
        </authorList>
    </citation>
    <scope>NUCLEOTIDE SEQUENCE</scope>
    <source>
        <tissue evidence="3">Skin</tissue>
    </source>
</reference>
<keyword evidence="2" id="KW-0472">Membrane</keyword>
<dbReference type="SUPFAM" id="SSF51735">
    <property type="entry name" value="NAD(P)-binding Rossmann-fold domains"/>
    <property type="match status" value="1"/>
</dbReference>
<name>A0A0B6ZDQ0_9EUPU</name>
<keyword evidence="2" id="KW-0812">Transmembrane</keyword>
<dbReference type="AlphaFoldDB" id="A0A0B6ZDQ0"/>
<proteinExistence type="predicted"/>
<evidence type="ECO:0000313" key="3">
    <source>
        <dbReference type="EMBL" id="CEK66739.1"/>
    </source>
</evidence>
<dbReference type="Pfam" id="PF00106">
    <property type="entry name" value="adh_short"/>
    <property type="match status" value="1"/>
</dbReference>
<dbReference type="PANTHER" id="PTHR43157">
    <property type="entry name" value="PHOSPHATIDYLINOSITOL-GLYCAN BIOSYNTHESIS CLASS F PROTEIN-RELATED"/>
    <property type="match status" value="1"/>
</dbReference>
<dbReference type="Gene3D" id="3.40.50.720">
    <property type="entry name" value="NAD(P)-binding Rossmann-like Domain"/>
    <property type="match status" value="1"/>
</dbReference>
<feature type="transmembrane region" description="Helical" evidence="2">
    <location>
        <begin position="20"/>
        <end position="39"/>
    </location>
</feature>
<gene>
    <name evidence="3" type="primary">ORF59990</name>
</gene>
<keyword evidence="1" id="KW-0560">Oxidoreductase</keyword>
<accession>A0A0B6ZDQ0</accession>
<dbReference type="InterPro" id="IPR002347">
    <property type="entry name" value="SDR_fam"/>
</dbReference>
<evidence type="ECO:0008006" key="4">
    <source>
        <dbReference type="Google" id="ProtNLM"/>
    </source>
</evidence>
<organism evidence="3">
    <name type="scientific">Arion vulgaris</name>
    <dbReference type="NCBI Taxonomy" id="1028688"/>
    <lineage>
        <taxon>Eukaryota</taxon>
        <taxon>Metazoa</taxon>
        <taxon>Spiralia</taxon>
        <taxon>Lophotrochozoa</taxon>
        <taxon>Mollusca</taxon>
        <taxon>Gastropoda</taxon>
        <taxon>Heterobranchia</taxon>
        <taxon>Euthyneura</taxon>
        <taxon>Panpulmonata</taxon>
        <taxon>Eupulmonata</taxon>
        <taxon>Stylommatophora</taxon>
        <taxon>Helicina</taxon>
        <taxon>Arionoidea</taxon>
        <taxon>Arionidae</taxon>
        <taxon>Arion</taxon>
    </lineage>
</organism>
<dbReference type="EMBL" id="HACG01019874">
    <property type="protein sequence ID" value="CEK66739.1"/>
    <property type="molecule type" value="Transcribed_RNA"/>
</dbReference>
<sequence length="109" mass="11883">MGSNKAMEDFISNMPNPDAIFQSWWPFLIAGFCGTVYGLRQWVRGPKCIGGSSMKGKTVIVTGANGCIGKEIALNLAQRGGRIILACRNEVEGKLAAEFIRKETENMDV</sequence>
<evidence type="ECO:0000256" key="1">
    <source>
        <dbReference type="ARBA" id="ARBA00023002"/>
    </source>
</evidence>
<dbReference type="InterPro" id="IPR036291">
    <property type="entry name" value="NAD(P)-bd_dom_sf"/>
</dbReference>
<evidence type="ECO:0000256" key="2">
    <source>
        <dbReference type="SAM" id="Phobius"/>
    </source>
</evidence>
<dbReference type="PANTHER" id="PTHR43157:SF31">
    <property type="entry name" value="PHOSPHATIDYLINOSITOL-GLYCAN BIOSYNTHESIS CLASS F PROTEIN"/>
    <property type="match status" value="1"/>
</dbReference>
<protein>
    <recommendedName>
        <fullName evidence="4">Ketoreductase (KR) domain-containing protein</fullName>
    </recommendedName>
</protein>